<organism evidence="5 6">
    <name type="scientific">Crotalaria pallida</name>
    <name type="common">Smooth rattlebox</name>
    <name type="synonym">Crotalaria striata</name>
    <dbReference type="NCBI Taxonomy" id="3830"/>
    <lineage>
        <taxon>Eukaryota</taxon>
        <taxon>Viridiplantae</taxon>
        <taxon>Streptophyta</taxon>
        <taxon>Embryophyta</taxon>
        <taxon>Tracheophyta</taxon>
        <taxon>Spermatophyta</taxon>
        <taxon>Magnoliopsida</taxon>
        <taxon>eudicotyledons</taxon>
        <taxon>Gunneridae</taxon>
        <taxon>Pentapetalae</taxon>
        <taxon>rosids</taxon>
        <taxon>fabids</taxon>
        <taxon>Fabales</taxon>
        <taxon>Fabaceae</taxon>
        <taxon>Papilionoideae</taxon>
        <taxon>50 kb inversion clade</taxon>
        <taxon>genistoids sensu lato</taxon>
        <taxon>core genistoids</taxon>
        <taxon>Crotalarieae</taxon>
        <taxon>Crotalaria</taxon>
    </lineage>
</organism>
<dbReference type="InterPro" id="IPR011333">
    <property type="entry name" value="SKP1/BTB/POZ_sf"/>
</dbReference>
<evidence type="ECO:0000259" key="4">
    <source>
        <dbReference type="Pfam" id="PF03931"/>
    </source>
</evidence>
<dbReference type="GO" id="GO:0006511">
    <property type="term" value="P:ubiquitin-dependent protein catabolic process"/>
    <property type="evidence" value="ECO:0007669"/>
    <property type="project" value="InterPro"/>
</dbReference>
<keyword evidence="3" id="KW-0833">Ubl conjugation pathway</keyword>
<dbReference type="GO" id="GO:0009867">
    <property type="term" value="P:jasmonic acid mediated signaling pathway"/>
    <property type="evidence" value="ECO:0007669"/>
    <property type="project" value="UniProtKB-ARBA"/>
</dbReference>
<dbReference type="Pfam" id="PF03931">
    <property type="entry name" value="Skp1_POZ"/>
    <property type="match status" value="1"/>
</dbReference>
<keyword evidence="6" id="KW-1185">Reference proteome</keyword>
<protein>
    <recommendedName>
        <fullName evidence="4">SKP1 component POZ domain-containing protein</fullName>
    </recommendedName>
</protein>
<gene>
    <name evidence="5" type="ORF">RIF29_23140</name>
</gene>
<comment type="caution">
    <text evidence="5">The sequence shown here is derived from an EMBL/GenBank/DDBJ whole genome shotgun (WGS) entry which is preliminary data.</text>
</comment>
<evidence type="ECO:0000313" key="5">
    <source>
        <dbReference type="EMBL" id="KAK7270182.1"/>
    </source>
</evidence>
<evidence type="ECO:0000256" key="3">
    <source>
        <dbReference type="ARBA" id="ARBA00022786"/>
    </source>
</evidence>
<evidence type="ECO:0000256" key="2">
    <source>
        <dbReference type="ARBA" id="ARBA00009993"/>
    </source>
</evidence>
<evidence type="ECO:0000256" key="1">
    <source>
        <dbReference type="ARBA" id="ARBA00004906"/>
    </source>
</evidence>
<dbReference type="SMART" id="SM00512">
    <property type="entry name" value="Skp1"/>
    <property type="match status" value="1"/>
</dbReference>
<dbReference type="InterPro" id="IPR016897">
    <property type="entry name" value="SKP1"/>
</dbReference>
<dbReference type="InterPro" id="IPR001232">
    <property type="entry name" value="SKP1-like"/>
</dbReference>
<reference evidence="5 6" key="1">
    <citation type="submission" date="2024-01" db="EMBL/GenBank/DDBJ databases">
        <title>The genomes of 5 underutilized Papilionoideae crops provide insights into root nodulation and disease resistanc.</title>
        <authorList>
            <person name="Yuan L."/>
        </authorList>
    </citation>
    <scope>NUCLEOTIDE SEQUENCE [LARGE SCALE GENOMIC DNA]</scope>
    <source>
        <strain evidence="5">ZHUSHIDOU_FW_LH</strain>
        <tissue evidence="5">Leaf</tissue>
    </source>
</reference>
<dbReference type="Gene3D" id="3.30.710.10">
    <property type="entry name" value="Potassium Channel Kv1.1, Chain A"/>
    <property type="match status" value="1"/>
</dbReference>
<proteinExistence type="inferred from homology"/>
<evidence type="ECO:0000313" key="6">
    <source>
        <dbReference type="Proteomes" id="UP001372338"/>
    </source>
</evidence>
<dbReference type="EMBL" id="JAYWIO010000004">
    <property type="protein sequence ID" value="KAK7270182.1"/>
    <property type="molecule type" value="Genomic_DNA"/>
</dbReference>
<accession>A0AAN9F5A8</accession>
<name>A0AAN9F5A8_CROPI</name>
<feature type="domain" description="SKP1 component POZ" evidence="4">
    <location>
        <begin position="9"/>
        <end position="70"/>
    </location>
</feature>
<dbReference type="InterPro" id="IPR016073">
    <property type="entry name" value="Skp1_comp_POZ"/>
</dbReference>
<dbReference type="Proteomes" id="UP001372338">
    <property type="component" value="Unassembled WGS sequence"/>
</dbReference>
<dbReference type="SUPFAM" id="SSF54695">
    <property type="entry name" value="POZ domain"/>
    <property type="match status" value="1"/>
</dbReference>
<dbReference type="AlphaFoldDB" id="A0AAN9F5A8"/>
<sequence length="158" mass="17626">MASSSSVKNITLKTLQGDLFQVDEEFVNECMKIKPLIDKKFTNNVNNVTISLKIKSETLSKVIQYANKHAEYGVIVSKTDEENLKAWDAEFMKVDMGSLYDLITVSIVPAFCVSLNCETKLHLAIWIGCANESCQAASDLGHENLLDLICQTVAEKYK</sequence>
<comment type="similarity">
    <text evidence="2">Belongs to the SKP1 family.</text>
</comment>
<comment type="pathway">
    <text evidence="1">Protein modification; protein ubiquitination.</text>
</comment>
<dbReference type="PANTHER" id="PTHR11165">
    <property type="entry name" value="SKP1"/>
    <property type="match status" value="1"/>
</dbReference>